<organism evidence="2 3">
    <name type="scientific">Dorcoceras hygrometricum</name>
    <dbReference type="NCBI Taxonomy" id="472368"/>
    <lineage>
        <taxon>Eukaryota</taxon>
        <taxon>Viridiplantae</taxon>
        <taxon>Streptophyta</taxon>
        <taxon>Embryophyta</taxon>
        <taxon>Tracheophyta</taxon>
        <taxon>Spermatophyta</taxon>
        <taxon>Magnoliopsida</taxon>
        <taxon>eudicotyledons</taxon>
        <taxon>Gunneridae</taxon>
        <taxon>Pentapetalae</taxon>
        <taxon>asterids</taxon>
        <taxon>lamiids</taxon>
        <taxon>Lamiales</taxon>
        <taxon>Gesneriaceae</taxon>
        <taxon>Didymocarpoideae</taxon>
        <taxon>Trichosporeae</taxon>
        <taxon>Loxocarpinae</taxon>
        <taxon>Dorcoceras</taxon>
    </lineage>
</organism>
<evidence type="ECO:0000313" key="2">
    <source>
        <dbReference type="EMBL" id="KZV52022.1"/>
    </source>
</evidence>
<gene>
    <name evidence="2" type="ORF">F511_10242</name>
</gene>
<feature type="compositionally biased region" description="Basic and acidic residues" evidence="1">
    <location>
        <begin position="214"/>
        <end position="226"/>
    </location>
</feature>
<proteinExistence type="predicted"/>
<reference evidence="2 3" key="1">
    <citation type="journal article" date="2015" name="Proc. Natl. Acad. Sci. U.S.A.">
        <title>The resurrection genome of Boea hygrometrica: A blueprint for survival of dehydration.</title>
        <authorList>
            <person name="Xiao L."/>
            <person name="Yang G."/>
            <person name="Zhang L."/>
            <person name="Yang X."/>
            <person name="Zhao S."/>
            <person name="Ji Z."/>
            <person name="Zhou Q."/>
            <person name="Hu M."/>
            <person name="Wang Y."/>
            <person name="Chen M."/>
            <person name="Xu Y."/>
            <person name="Jin H."/>
            <person name="Xiao X."/>
            <person name="Hu G."/>
            <person name="Bao F."/>
            <person name="Hu Y."/>
            <person name="Wan P."/>
            <person name="Li L."/>
            <person name="Deng X."/>
            <person name="Kuang T."/>
            <person name="Xiang C."/>
            <person name="Zhu J.K."/>
            <person name="Oliver M.J."/>
            <person name="He Y."/>
        </authorList>
    </citation>
    <scope>NUCLEOTIDE SEQUENCE [LARGE SCALE GENOMIC DNA]</scope>
    <source>
        <strain evidence="3">cv. XS01</strain>
    </source>
</reference>
<dbReference type="OrthoDB" id="1751168at2759"/>
<evidence type="ECO:0000256" key="1">
    <source>
        <dbReference type="SAM" id="MobiDB-lite"/>
    </source>
</evidence>
<dbReference type="AlphaFoldDB" id="A0A2Z7CY20"/>
<accession>A0A2Z7CY20</accession>
<name>A0A2Z7CY20_9LAMI</name>
<protein>
    <submittedName>
        <fullName evidence="2">Uncharacterized protein</fullName>
    </submittedName>
</protein>
<sequence length="349" mass="37987">MDDAGMVRMFKSLETSGLRGFLGVSGLVFEEVLNQLFANASVIVGTVMSKMTNRKMVITMDVFVETFHLPTERLVSLSWLPAKVVADLKVLFSVTDDPFKPSNKNKDMKVKYSLIHDIVVKSLSTKAGSFDVYSVGEASKSGPRGVRGSTSLKALNNKSVLTYMKKNQATPQAGEGRKTSGDKAVVEPKQEKKKKKEISRMKQVAGSLAAPAKSKSETSSDDDKHPLATLGEATTGGAGAKRKLILAPSDSESTVSLPLPELRSKRPKLVKPIPAMEEKVASKYLPIQVRPNSDQAAQQPTIYGSESQQHFSSELAMVKLPLDELVNHLKDISDAKEGEGENSKKRRLL</sequence>
<keyword evidence="3" id="KW-1185">Reference proteome</keyword>
<dbReference type="Proteomes" id="UP000250235">
    <property type="component" value="Unassembled WGS sequence"/>
</dbReference>
<dbReference type="EMBL" id="KQ991351">
    <property type="protein sequence ID" value="KZV52022.1"/>
    <property type="molecule type" value="Genomic_DNA"/>
</dbReference>
<evidence type="ECO:0000313" key="3">
    <source>
        <dbReference type="Proteomes" id="UP000250235"/>
    </source>
</evidence>
<feature type="compositionally biased region" description="Basic and acidic residues" evidence="1">
    <location>
        <begin position="175"/>
        <end position="190"/>
    </location>
</feature>
<feature type="region of interest" description="Disordered" evidence="1">
    <location>
        <begin position="167"/>
        <end position="260"/>
    </location>
</feature>